<evidence type="ECO:0000313" key="2">
    <source>
        <dbReference type="EMBL" id="TJZ95839.1"/>
    </source>
</evidence>
<dbReference type="EMBL" id="SUMC01000174">
    <property type="protein sequence ID" value="TJZ95839.1"/>
    <property type="molecule type" value="Genomic_DNA"/>
</dbReference>
<accession>A0A4U0RJG6</accession>
<evidence type="ECO:0000313" key="3">
    <source>
        <dbReference type="Proteomes" id="UP000305778"/>
    </source>
</evidence>
<evidence type="ECO:0000256" key="1">
    <source>
        <dbReference type="SAM" id="MobiDB-lite"/>
    </source>
</evidence>
<feature type="compositionally biased region" description="Basic and acidic residues" evidence="1">
    <location>
        <begin position="1"/>
        <end position="14"/>
    </location>
</feature>
<sequence>MARSGDAEGGHERTQACGDRLLTGHDGHHAGFEVIAGRIGYRVLAAHLLRGRHAFALVRVAARQHASTPGTAVSRALVHAMP</sequence>
<reference evidence="2 3" key="1">
    <citation type="submission" date="2019-04" db="EMBL/GenBank/DDBJ databases">
        <title>Streptomyces oryziradicis sp. nov., a novel actinomycete isolated from rhizosphere soil of rice (Oryza sativa L.).</title>
        <authorList>
            <person name="Li C."/>
        </authorList>
    </citation>
    <scope>NUCLEOTIDE SEQUENCE [LARGE SCALE GENOMIC DNA]</scope>
    <source>
        <strain evidence="2 3">NEAU-C40</strain>
    </source>
</reference>
<name>A0A4U0RJG6_9ACTN</name>
<dbReference type="Proteomes" id="UP000305778">
    <property type="component" value="Unassembled WGS sequence"/>
</dbReference>
<dbReference type="AlphaFoldDB" id="A0A4U0RJG6"/>
<organism evidence="2 3">
    <name type="scientific">Actinacidiphila oryziradicis</name>
    <dbReference type="NCBI Taxonomy" id="2571141"/>
    <lineage>
        <taxon>Bacteria</taxon>
        <taxon>Bacillati</taxon>
        <taxon>Actinomycetota</taxon>
        <taxon>Actinomycetes</taxon>
        <taxon>Kitasatosporales</taxon>
        <taxon>Streptomycetaceae</taxon>
        <taxon>Actinacidiphila</taxon>
    </lineage>
</organism>
<gene>
    <name evidence="2" type="ORF">FCI23_51805</name>
</gene>
<protein>
    <submittedName>
        <fullName evidence="2">Uncharacterized protein</fullName>
    </submittedName>
</protein>
<dbReference type="RefSeq" id="WP_136730903.1">
    <property type="nucleotide sequence ID" value="NZ_SUMC01000174.1"/>
</dbReference>
<comment type="caution">
    <text evidence="2">The sequence shown here is derived from an EMBL/GenBank/DDBJ whole genome shotgun (WGS) entry which is preliminary data.</text>
</comment>
<keyword evidence="3" id="KW-1185">Reference proteome</keyword>
<feature type="region of interest" description="Disordered" evidence="1">
    <location>
        <begin position="1"/>
        <end position="20"/>
    </location>
</feature>
<proteinExistence type="predicted"/>